<comment type="caution">
    <text evidence="1">The sequence shown here is derived from an EMBL/GenBank/DDBJ whole genome shotgun (WGS) entry which is preliminary data.</text>
</comment>
<name>A0A368XQ85_9BACI</name>
<dbReference type="Pfam" id="PF26325">
    <property type="entry name" value="YhjD"/>
    <property type="match status" value="1"/>
</dbReference>
<dbReference type="AlphaFoldDB" id="A0A368XQ85"/>
<evidence type="ECO:0000313" key="2">
    <source>
        <dbReference type="Proteomes" id="UP000252585"/>
    </source>
</evidence>
<dbReference type="Proteomes" id="UP000252585">
    <property type="component" value="Unassembled WGS sequence"/>
</dbReference>
<dbReference type="InterPro" id="IPR058600">
    <property type="entry name" value="YhjD-like"/>
</dbReference>
<dbReference type="OrthoDB" id="2988956at2"/>
<protein>
    <submittedName>
        <fullName evidence="1">Uncharacterized protein</fullName>
    </submittedName>
</protein>
<accession>A0A368XQ85</accession>
<sequence length="130" mass="15625">MRYLTETEWKLASRFLFLSMALQVIKQDLSRLEKEHPFKINEPYVALLHQMEKNATKERQYLRKDMYQMKLQVIPLERKDSFSSYLFICKGKEEKRNYFNPAIRKKVETILEELIHHAFTESAPTNKISP</sequence>
<reference evidence="1 2" key="1">
    <citation type="submission" date="2018-07" db="EMBL/GenBank/DDBJ databases">
        <title>Genomic Encyclopedia of Type Strains, Phase IV (KMG-IV): sequencing the most valuable type-strain genomes for metagenomic binning, comparative biology and taxonomic classification.</title>
        <authorList>
            <person name="Goeker M."/>
        </authorList>
    </citation>
    <scope>NUCLEOTIDE SEQUENCE [LARGE SCALE GENOMIC DNA]</scope>
    <source>
        <strain evidence="1 2">DSM 27696</strain>
    </source>
</reference>
<organism evidence="1 2">
    <name type="scientific">Saliterribacillus persicus</name>
    <dbReference type="NCBI Taxonomy" id="930114"/>
    <lineage>
        <taxon>Bacteria</taxon>
        <taxon>Bacillati</taxon>
        <taxon>Bacillota</taxon>
        <taxon>Bacilli</taxon>
        <taxon>Bacillales</taxon>
        <taxon>Bacillaceae</taxon>
        <taxon>Saliterribacillus</taxon>
    </lineage>
</organism>
<gene>
    <name evidence="1" type="ORF">DFR57_10787</name>
</gene>
<dbReference type="RefSeq" id="WP_114352921.1">
    <property type="nucleotide sequence ID" value="NZ_QPJJ01000007.1"/>
</dbReference>
<keyword evidence="2" id="KW-1185">Reference proteome</keyword>
<proteinExistence type="predicted"/>
<evidence type="ECO:0000313" key="1">
    <source>
        <dbReference type="EMBL" id="RCW69699.1"/>
    </source>
</evidence>
<dbReference type="EMBL" id="QPJJ01000007">
    <property type="protein sequence ID" value="RCW69699.1"/>
    <property type="molecule type" value="Genomic_DNA"/>
</dbReference>